<dbReference type="NCBIfam" id="TIGR02281">
    <property type="entry name" value="clan_AA_DTGA"/>
    <property type="match status" value="1"/>
</dbReference>
<comment type="caution">
    <text evidence="3">The sequence shown here is derived from an EMBL/GenBank/DDBJ whole genome shotgun (WGS) entry which is preliminary data.</text>
</comment>
<evidence type="ECO:0000313" key="4">
    <source>
        <dbReference type="Proteomes" id="UP001595630"/>
    </source>
</evidence>
<sequence length="163" mass="17764">MLVLAWVAGLYLATQFFSEWEFSRLNPNLTPESQRTGEFIEVTLSGNAQGHFVAAGRINGERVTFLLDTGATDVAVPARLAEQLGLSRGQPQPVMTASGPSTGYRTRIERLELGDIVLNGVPALLIPDFDSPVVLLGMSALKQLEFTQRAGTMLLRQHVTEQP</sequence>
<keyword evidence="4" id="KW-1185">Reference proteome</keyword>
<accession>A0ABV7T7W3</accession>
<reference evidence="4" key="1">
    <citation type="journal article" date="2019" name="Int. J. Syst. Evol. Microbiol.">
        <title>The Global Catalogue of Microorganisms (GCM) 10K type strain sequencing project: providing services to taxonomists for standard genome sequencing and annotation.</title>
        <authorList>
            <consortium name="The Broad Institute Genomics Platform"/>
            <consortium name="The Broad Institute Genome Sequencing Center for Infectious Disease"/>
            <person name="Wu L."/>
            <person name="Ma J."/>
        </authorList>
    </citation>
    <scope>NUCLEOTIDE SEQUENCE [LARGE SCALE GENOMIC DNA]</scope>
    <source>
        <strain evidence="4">KCTC 42447</strain>
    </source>
</reference>
<dbReference type="Gene3D" id="2.40.70.10">
    <property type="entry name" value="Acid Proteases"/>
    <property type="match status" value="1"/>
</dbReference>
<protein>
    <submittedName>
        <fullName evidence="3">TIGR02281 family clan AA aspartic protease</fullName>
    </submittedName>
</protein>
<feature type="domain" description="Peptidase A2" evidence="2">
    <location>
        <begin position="63"/>
        <end position="140"/>
    </location>
</feature>
<evidence type="ECO:0000259" key="2">
    <source>
        <dbReference type="PROSITE" id="PS50175"/>
    </source>
</evidence>
<dbReference type="InterPro" id="IPR011969">
    <property type="entry name" value="Clan_AA_Asp_peptidase_C"/>
</dbReference>
<dbReference type="SUPFAM" id="SSF50630">
    <property type="entry name" value="Acid proteases"/>
    <property type="match status" value="1"/>
</dbReference>
<keyword evidence="1" id="KW-0378">Hydrolase</keyword>
<dbReference type="InterPro" id="IPR001969">
    <property type="entry name" value="Aspartic_peptidase_AS"/>
</dbReference>
<keyword evidence="3" id="KW-0645">Protease</keyword>
<dbReference type="Pfam" id="PF13975">
    <property type="entry name" value="gag-asp_proteas"/>
    <property type="match status" value="1"/>
</dbReference>
<evidence type="ECO:0000256" key="1">
    <source>
        <dbReference type="ARBA" id="ARBA00022801"/>
    </source>
</evidence>
<dbReference type="InterPro" id="IPR034122">
    <property type="entry name" value="Retropepsin-like_bacterial"/>
</dbReference>
<dbReference type="RefSeq" id="WP_386363608.1">
    <property type="nucleotide sequence ID" value="NZ_JBHRXZ010000017.1"/>
</dbReference>
<evidence type="ECO:0000313" key="3">
    <source>
        <dbReference type="EMBL" id="MFC3607716.1"/>
    </source>
</evidence>
<dbReference type="PROSITE" id="PS00141">
    <property type="entry name" value="ASP_PROTEASE"/>
    <property type="match status" value="1"/>
</dbReference>
<dbReference type="CDD" id="cd05483">
    <property type="entry name" value="retropepsin_like_bacteria"/>
    <property type="match status" value="1"/>
</dbReference>
<dbReference type="InterPro" id="IPR021109">
    <property type="entry name" value="Peptidase_aspartic_dom_sf"/>
</dbReference>
<proteinExistence type="predicted"/>
<dbReference type="InterPro" id="IPR001995">
    <property type="entry name" value="Peptidase_A2_cat"/>
</dbReference>
<dbReference type="PROSITE" id="PS50175">
    <property type="entry name" value="ASP_PROT_RETROV"/>
    <property type="match status" value="1"/>
</dbReference>
<dbReference type="Proteomes" id="UP001595630">
    <property type="component" value="Unassembled WGS sequence"/>
</dbReference>
<dbReference type="EMBL" id="JBHRXZ010000017">
    <property type="protein sequence ID" value="MFC3607716.1"/>
    <property type="molecule type" value="Genomic_DNA"/>
</dbReference>
<organism evidence="3 4">
    <name type="scientific">Stutzerimonas tarimensis</name>
    <dbReference type="NCBI Taxonomy" id="1507735"/>
    <lineage>
        <taxon>Bacteria</taxon>
        <taxon>Pseudomonadati</taxon>
        <taxon>Pseudomonadota</taxon>
        <taxon>Gammaproteobacteria</taxon>
        <taxon>Pseudomonadales</taxon>
        <taxon>Pseudomonadaceae</taxon>
        <taxon>Stutzerimonas</taxon>
    </lineage>
</organism>
<dbReference type="GO" id="GO:0006508">
    <property type="term" value="P:proteolysis"/>
    <property type="evidence" value="ECO:0007669"/>
    <property type="project" value="UniProtKB-KW"/>
</dbReference>
<gene>
    <name evidence="3" type="ORF">ACFOMF_08010</name>
</gene>
<dbReference type="GO" id="GO:0008233">
    <property type="term" value="F:peptidase activity"/>
    <property type="evidence" value="ECO:0007669"/>
    <property type="project" value="UniProtKB-KW"/>
</dbReference>
<name>A0ABV7T7W3_9GAMM</name>